<evidence type="ECO:0000313" key="1">
    <source>
        <dbReference type="EMBL" id="JAH41187.1"/>
    </source>
</evidence>
<name>A0A0E9SIV9_ANGAN</name>
<reference evidence="1" key="1">
    <citation type="submission" date="2014-11" db="EMBL/GenBank/DDBJ databases">
        <authorList>
            <person name="Amaro Gonzalez C."/>
        </authorList>
    </citation>
    <scope>NUCLEOTIDE SEQUENCE</scope>
</reference>
<protein>
    <submittedName>
        <fullName evidence="1">Uncharacterized protein</fullName>
    </submittedName>
</protein>
<dbReference type="AlphaFoldDB" id="A0A0E9SIV9"/>
<organism evidence="1">
    <name type="scientific">Anguilla anguilla</name>
    <name type="common">European freshwater eel</name>
    <name type="synonym">Muraena anguilla</name>
    <dbReference type="NCBI Taxonomy" id="7936"/>
    <lineage>
        <taxon>Eukaryota</taxon>
        <taxon>Metazoa</taxon>
        <taxon>Chordata</taxon>
        <taxon>Craniata</taxon>
        <taxon>Vertebrata</taxon>
        <taxon>Euteleostomi</taxon>
        <taxon>Actinopterygii</taxon>
        <taxon>Neopterygii</taxon>
        <taxon>Teleostei</taxon>
        <taxon>Anguilliformes</taxon>
        <taxon>Anguillidae</taxon>
        <taxon>Anguilla</taxon>
    </lineage>
</organism>
<proteinExistence type="predicted"/>
<dbReference type="EMBL" id="GBXM01067390">
    <property type="protein sequence ID" value="JAH41187.1"/>
    <property type="molecule type" value="Transcribed_RNA"/>
</dbReference>
<sequence length="28" mass="3373">MAKDLFLSILPVMLSFSKISDYHIRYRK</sequence>
<accession>A0A0E9SIV9</accession>
<reference evidence="1" key="2">
    <citation type="journal article" date="2015" name="Fish Shellfish Immunol.">
        <title>Early steps in the European eel (Anguilla anguilla)-Vibrio vulnificus interaction in the gills: Role of the RtxA13 toxin.</title>
        <authorList>
            <person name="Callol A."/>
            <person name="Pajuelo D."/>
            <person name="Ebbesson L."/>
            <person name="Teles M."/>
            <person name="MacKenzie S."/>
            <person name="Amaro C."/>
        </authorList>
    </citation>
    <scope>NUCLEOTIDE SEQUENCE</scope>
</reference>